<feature type="domain" description="DUF1559" evidence="2">
    <location>
        <begin position="64"/>
        <end position="337"/>
    </location>
</feature>
<feature type="transmembrane region" description="Helical" evidence="1">
    <location>
        <begin position="40"/>
        <end position="63"/>
    </location>
</feature>
<evidence type="ECO:0000256" key="1">
    <source>
        <dbReference type="SAM" id="Phobius"/>
    </source>
</evidence>
<dbReference type="Proteomes" id="UP000240009">
    <property type="component" value="Unassembled WGS sequence"/>
</dbReference>
<proteinExistence type="predicted"/>
<gene>
    <name evidence="3" type="ORF">C5Y96_13800</name>
</gene>
<keyword evidence="1" id="KW-0472">Membrane</keyword>
<dbReference type="EMBL" id="PUIA01000037">
    <property type="protein sequence ID" value="PQO31408.1"/>
    <property type="molecule type" value="Genomic_DNA"/>
</dbReference>
<accession>A0A2S8FGV0</accession>
<dbReference type="AlphaFoldDB" id="A0A2S8FGV0"/>
<dbReference type="InterPro" id="IPR027558">
    <property type="entry name" value="Pre_pil_HX9DG_C"/>
</dbReference>
<keyword evidence="1" id="KW-0812">Transmembrane</keyword>
<dbReference type="PANTHER" id="PTHR30093:SF2">
    <property type="entry name" value="TYPE II SECRETION SYSTEM PROTEIN H"/>
    <property type="match status" value="1"/>
</dbReference>
<dbReference type="Pfam" id="PF07596">
    <property type="entry name" value="SBP_bac_10"/>
    <property type="match status" value="1"/>
</dbReference>
<dbReference type="SUPFAM" id="SSF54523">
    <property type="entry name" value="Pili subunits"/>
    <property type="match status" value="1"/>
</dbReference>
<protein>
    <recommendedName>
        <fullName evidence="2">DUF1559 domain-containing protein</fullName>
    </recommendedName>
</protein>
<dbReference type="InterPro" id="IPR011453">
    <property type="entry name" value="DUF1559"/>
</dbReference>
<sequence length="380" mass="40560">MHWPAHTVCGVRSGRLTGERRSTVTISGNSRAARAIRRGYSLRILLVVIAIIAAVLAILLPAVQRAREDARRMQCMGHLKGLILAVHNFHDMFGQLPSAMGGTVGVANQGRLSGLVDLLPMNEQSALYEVIQRGNVTGGISPGGVVPWDKTYPPWQVRQELLECPTADYPHNGFQPTNYAFCIGDVAADIHQLPKLRGAFAPGLNGRFKEITDGLSNTIAFAEIGTAQQRAVPGQYVVDLPDNILTDPAIALRTLHSNQRDYRSDTALSQRGRGYHWADGAAGPGLVNTILPPNSPSCAVGGKEAVDGIYSAGSYHPAGLNVAFCDGSVMRITSDVDCGDSTATPPTAQDYADQKLASPFGIWGALGSINGGEEIFEDLH</sequence>
<evidence type="ECO:0000313" key="3">
    <source>
        <dbReference type="EMBL" id="PQO31408.1"/>
    </source>
</evidence>
<dbReference type="NCBIfam" id="TIGR04294">
    <property type="entry name" value="pre_pil_HX9DG"/>
    <property type="match status" value="1"/>
</dbReference>
<evidence type="ECO:0000259" key="2">
    <source>
        <dbReference type="Pfam" id="PF07596"/>
    </source>
</evidence>
<evidence type="ECO:0000313" key="4">
    <source>
        <dbReference type="Proteomes" id="UP000240009"/>
    </source>
</evidence>
<organism evidence="3 4">
    <name type="scientific">Blastopirellula marina</name>
    <dbReference type="NCBI Taxonomy" id="124"/>
    <lineage>
        <taxon>Bacteria</taxon>
        <taxon>Pseudomonadati</taxon>
        <taxon>Planctomycetota</taxon>
        <taxon>Planctomycetia</taxon>
        <taxon>Pirellulales</taxon>
        <taxon>Pirellulaceae</taxon>
        <taxon>Blastopirellula</taxon>
    </lineage>
</organism>
<dbReference type="InterPro" id="IPR045584">
    <property type="entry name" value="Pilin-like"/>
</dbReference>
<reference evidence="3 4" key="1">
    <citation type="submission" date="2018-02" db="EMBL/GenBank/DDBJ databases">
        <title>Comparative genomes isolates from brazilian mangrove.</title>
        <authorList>
            <person name="Araujo J.E."/>
            <person name="Taketani R.G."/>
            <person name="Silva M.C.P."/>
            <person name="Loureco M.V."/>
            <person name="Andreote F.D."/>
        </authorList>
    </citation>
    <scope>NUCLEOTIDE SEQUENCE [LARGE SCALE GENOMIC DNA]</scope>
    <source>
        <strain evidence="3 4">HEX-2 MGV</strain>
    </source>
</reference>
<keyword evidence="1" id="KW-1133">Transmembrane helix</keyword>
<comment type="caution">
    <text evidence="3">The sequence shown here is derived from an EMBL/GenBank/DDBJ whole genome shotgun (WGS) entry which is preliminary data.</text>
</comment>
<dbReference type="PANTHER" id="PTHR30093">
    <property type="entry name" value="GENERAL SECRETION PATHWAY PROTEIN G"/>
    <property type="match status" value="1"/>
</dbReference>
<dbReference type="Gene3D" id="3.30.700.10">
    <property type="entry name" value="Glycoprotein, Type 4 Pilin"/>
    <property type="match status" value="1"/>
</dbReference>
<name>A0A2S8FGV0_9BACT</name>